<gene>
    <name evidence="3" type="ORF">JJE72_10215</name>
</gene>
<evidence type="ECO:0000256" key="2">
    <source>
        <dbReference type="SAM" id="Phobius"/>
    </source>
</evidence>
<feature type="transmembrane region" description="Helical" evidence="2">
    <location>
        <begin position="144"/>
        <end position="164"/>
    </location>
</feature>
<accession>A0ABS1K2W7</accession>
<organism evidence="3 4">
    <name type="scientific">Sinomonas cellulolyticus</name>
    <dbReference type="NCBI Taxonomy" id="2801916"/>
    <lineage>
        <taxon>Bacteria</taxon>
        <taxon>Bacillati</taxon>
        <taxon>Actinomycetota</taxon>
        <taxon>Actinomycetes</taxon>
        <taxon>Micrococcales</taxon>
        <taxon>Micrococcaceae</taxon>
        <taxon>Sinomonas</taxon>
    </lineage>
</organism>
<feature type="region of interest" description="Disordered" evidence="1">
    <location>
        <begin position="170"/>
        <end position="287"/>
    </location>
</feature>
<feature type="compositionally biased region" description="Low complexity" evidence="1">
    <location>
        <begin position="224"/>
        <end position="239"/>
    </location>
</feature>
<evidence type="ECO:0000313" key="3">
    <source>
        <dbReference type="EMBL" id="MBL0705880.1"/>
    </source>
</evidence>
<evidence type="ECO:0000256" key="1">
    <source>
        <dbReference type="SAM" id="MobiDB-lite"/>
    </source>
</evidence>
<reference evidence="3 4" key="1">
    <citation type="submission" date="2021-01" db="EMBL/GenBank/DDBJ databases">
        <title>Genome public.</title>
        <authorList>
            <person name="Liu C."/>
            <person name="Sun Q."/>
        </authorList>
    </citation>
    <scope>NUCLEOTIDE SEQUENCE [LARGE SCALE GENOMIC DNA]</scope>
    <source>
        <strain evidence="3 4">JC656</strain>
    </source>
</reference>
<proteinExistence type="predicted"/>
<protein>
    <recommendedName>
        <fullName evidence="5">Anti-sigma-D factor RsdA sigma factor binding region domain-containing protein</fullName>
    </recommendedName>
</protein>
<keyword evidence="4" id="KW-1185">Reference proteome</keyword>
<feature type="compositionally biased region" description="Pro residues" evidence="1">
    <location>
        <begin position="246"/>
        <end position="255"/>
    </location>
</feature>
<feature type="compositionally biased region" description="Low complexity" evidence="1">
    <location>
        <begin position="256"/>
        <end position="270"/>
    </location>
</feature>
<feature type="compositionally biased region" description="Polar residues" evidence="1">
    <location>
        <begin position="184"/>
        <end position="195"/>
    </location>
</feature>
<dbReference type="RefSeq" id="WP_189692428.1">
    <property type="nucleotide sequence ID" value="NZ_BNCM01000002.1"/>
</dbReference>
<dbReference type="Proteomes" id="UP000639051">
    <property type="component" value="Unassembled WGS sequence"/>
</dbReference>
<sequence length="287" mass="28540">MTSAPDRDEPGVIDELLAGMGSEDAEPLRPVLEDLRSLAAAAPVLPNRRLAALLVDDTPVTAPLAVPPTALHGSAHGAPETVALPTSQAAADLLDGIRGLRADGGGEAMVGNRAAVVDLAAARSERADSERTAPGQRRRRRRPVATAMAIALAAGAATAAAAVAQSALFPAPDTGRPGIERPATSESGQAPSQAPAQPGSDVSPRLAPAEHAPQDPSPASTTGPTVAPSSTPRTSSPLSEGGAPAVPLPSLPIPSAPTAVPTTAPTAPDLLPLPHPSILPGGQLPLP</sequence>
<dbReference type="EMBL" id="JAERRC010000024">
    <property type="protein sequence ID" value="MBL0705880.1"/>
    <property type="molecule type" value="Genomic_DNA"/>
</dbReference>
<keyword evidence="2" id="KW-0812">Transmembrane</keyword>
<keyword evidence="2" id="KW-0472">Membrane</keyword>
<keyword evidence="2" id="KW-1133">Transmembrane helix</keyword>
<feature type="region of interest" description="Disordered" evidence="1">
    <location>
        <begin position="122"/>
        <end position="143"/>
    </location>
</feature>
<name>A0ABS1K2W7_9MICC</name>
<comment type="caution">
    <text evidence="3">The sequence shown here is derived from an EMBL/GenBank/DDBJ whole genome shotgun (WGS) entry which is preliminary data.</text>
</comment>
<evidence type="ECO:0008006" key="5">
    <source>
        <dbReference type="Google" id="ProtNLM"/>
    </source>
</evidence>
<evidence type="ECO:0000313" key="4">
    <source>
        <dbReference type="Proteomes" id="UP000639051"/>
    </source>
</evidence>